<evidence type="ECO:0000256" key="6">
    <source>
        <dbReference type="ARBA" id="ARBA00022525"/>
    </source>
</evidence>
<evidence type="ECO:0000313" key="15">
    <source>
        <dbReference type="EMBL" id="KNC74142.1"/>
    </source>
</evidence>
<dbReference type="SUPFAM" id="SSF74650">
    <property type="entry name" value="Galactose mutarotase-like"/>
    <property type="match status" value="1"/>
</dbReference>
<dbReference type="CDD" id="cd14752">
    <property type="entry name" value="GH31_N"/>
    <property type="match status" value="1"/>
</dbReference>
<dbReference type="STRING" id="667725.A0A0L0FBK8"/>
<feature type="domain" description="Glycoside hydrolase family 31 N-terminal" evidence="14">
    <location>
        <begin position="8"/>
        <end position="50"/>
    </location>
</feature>
<reference evidence="15 16" key="1">
    <citation type="submission" date="2011-02" db="EMBL/GenBank/DDBJ databases">
        <title>The Genome Sequence of Sphaeroforma arctica JP610.</title>
        <authorList>
            <consortium name="The Broad Institute Genome Sequencing Platform"/>
            <person name="Russ C."/>
            <person name="Cuomo C."/>
            <person name="Young S.K."/>
            <person name="Zeng Q."/>
            <person name="Gargeya S."/>
            <person name="Alvarado L."/>
            <person name="Berlin A."/>
            <person name="Chapman S.B."/>
            <person name="Chen Z."/>
            <person name="Freedman E."/>
            <person name="Gellesch M."/>
            <person name="Goldberg J."/>
            <person name="Griggs A."/>
            <person name="Gujja S."/>
            <person name="Heilman E."/>
            <person name="Heiman D."/>
            <person name="Howarth C."/>
            <person name="Mehta T."/>
            <person name="Neiman D."/>
            <person name="Pearson M."/>
            <person name="Roberts A."/>
            <person name="Saif S."/>
            <person name="Shea T."/>
            <person name="Shenoy N."/>
            <person name="Sisk P."/>
            <person name="Stolte C."/>
            <person name="Sykes S."/>
            <person name="White J."/>
            <person name="Yandava C."/>
            <person name="Burger G."/>
            <person name="Gray M.W."/>
            <person name="Holland P.W.H."/>
            <person name="King N."/>
            <person name="Lang F.B.F."/>
            <person name="Roger A.J."/>
            <person name="Ruiz-Trillo I."/>
            <person name="Haas B."/>
            <person name="Nusbaum C."/>
            <person name="Birren B."/>
        </authorList>
    </citation>
    <scope>NUCLEOTIDE SEQUENCE [LARGE SCALE GENOMIC DNA]</scope>
    <source>
        <strain evidence="15 16">JP610</strain>
    </source>
</reference>
<feature type="non-terminal residue" evidence="15">
    <location>
        <position position="458"/>
    </location>
</feature>
<dbReference type="InterPro" id="IPR025887">
    <property type="entry name" value="Glyco_hydro_31_N_dom"/>
</dbReference>
<dbReference type="GO" id="GO:0008422">
    <property type="term" value="F:beta-glucosidase activity"/>
    <property type="evidence" value="ECO:0007669"/>
    <property type="project" value="UniProtKB-EC"/>
</dbReference>
<organism evidence="15 16">
    <name type="scientific">Sphaeroforma arctica JP610</name>
    <dbReference type="NCBI Taxonomy" id="667725"/>
    <lineage>
        <taxon>Eukaryota</taxon>
        <taxon>Ichthyosporea</taxon>
        <taxon>Ichthyophonida</taxon>
        <taxon>Sphaeroforma</taxon>
    </lineage>
</organism>
<evidence type="ECO:0000313" key="16">
    <source>
        <dbReference type="Proteomes" id="UP000054560"/>
    </source>
</evidence>
<gene>
    <name evidence="15" type="ORF">SARC_13303</name>
</gene>
<dbReference type="InterPro" id="IPR017853">
    <property type="entry name" value="GH"/>
</dbReference>
<sequence length="458" mass="52580">RRLNLQEDTTSSIWNVDQFSLPYGDNLYGAHPHFVEIRNGKAHGVLLRNSNGQDWRLTKSGLNVVTIGGIIDLFVFAGPSVDEASRQYQALVGTPWMPPYWSLGWQQCRYGFKDLSEIKNVYNEYMRQAIPLEVIYTDIDYMHRWRNFTNDPINFELEDLREFVKTVHEDDRRINIIVDPCIGEAKTGEYKAYDNGLEQDVFIKNVGGEVYRSRQWAGDVAILDPTAKNIKQYFTDELVQWWSETGIQFDGIWLDMNEFASFVDGEVNTTMPSDWFENHTVLWKYPAWVEDDTKRAKINAMTAQEVLDTDFEKEYRLTNGGNREYEDPLNNPPYHVHNCVAGIDSFSNVQHEDTGFGISELIWGKPEKPKPLTHKTFDMTARFANGAQQYNMHNLYGIGMARVVRAAAEALPREGRPFMLTRSTFSGSGSFCGTWNGDNVGNWEQYRSGVHAVIKAQV</sequence>
<evidence type="ECO:0000256" key="1">
    <source>
        <dbReference type="ARBA" id="ARBA00000448"/>
    </source>
</evidence>
<comment type="function">
    <text evidence="11">Glucosidase involved in the degradation of cellulosic biomass. Has both alpha- and beta-glucosidase activity.</text>
</comment>
<dbReference type="eggNOG" id="KOG1065">
    <property type="taxonomic scope" value="Eukaryota"/>
</dbReference>
<keyword evidence="10 12" id="KW-0326">Glycosidase</keyword>
<evidence type="ECO:0000256" key="2">
    <source>
        <dbReference type="ARBA" id="ARBA00004613"/>
    </source>
</evidence>
<dbReference type="InterPro" id="IPR000322">
    <property type="entry name" value="Glyco_hydro_31_TIM"/>
</dbReference>
<comment type="catalytic activity">
    <reaction evidence="1">
        <text>Hydrolysis of terminal, non-reducing beta-D-glucosyl residues with release of beta-D-glucose.</text>
        <dbReference type="EC" id="3.2.1.21"/>
    </reaction>
</comment>
<evidence type="ECO:0000256" key="9">
    <source>
        <dbReference type="ARBA" id="ARBA00023277"/>
    </source>
</evidence>
<feature type="non-terminal residue" evidence="15">
    <location>
        <position position="1"/>
    </location>
</feature>
<comment type="subcellular location">
    <subcellularLocation>
        <location evidence="2">Secreted</location>
    </subcellularLocation>
</comment>
<dbReference type="GeneID" id="25913807"/>
<evidence type="ECO:0000256" key="11">
    <source>
        <dbReference type="ARBA" id="ARBA00025512"/>
    </source>
</evidence>
<evidence type="ECO:0000256" key="4">
    <source>
        <dbReference type="ARBA" id="ARBA00012744"/>
    </source>
</evidence>
<evidence type="ECO:0000256" key="7">
    <source>
        <dbReference type="ARBA" id="ARBA00022801"/>
    </source>
</evidence>
<evidence type="ECO:0000256" key="10">
    <source>
        <dbReference type="ARBA" id="ARBA00023295"/>
    </source>
</evidence>
<feature type="domain" description="Glycoside hydrolase family 31 TIM barrel" evidence="13">
    <location>
        <begin position="96"/>
        <end position="456"/>
    </location>
</feature>
<evidence type="ECO:0000256" key="8">
    <source>
        <dbReference type="ARBA" id="ARBA00023180"/>
    </source>
</evidence>
<dbReference type="GO" id="GO:0030246">
    <property type="term" value="F:carbohydrate binding"/>
    <property type="evidence" value="ECO:0007669"/>
    <property type="project" value="InterPro"/>
</dbReference>
<evidence type="ECO:0000259" key="13">
    <source>
        <dbReference type="Pfam" id="PF01055"/>
    </source>
</evidence>
<dbReference type="PANTHER" id="PTHR22762">
    <property type="entry name" value="ALPHA-GLUCOSIDASE"/>
    <property type="match status" value="1"/>
</dbReference>
<keyword evidence="16" id="KW-1185">Reference proteome</keyword>
<dbReference type="InterPro" id="IPR011013">
    <property type="entry name" value="Gal_mutarotase_sf_dom"/>
</dbReference>
<dbReference type="GO" id="GO:0005975">
    <property type="term" value="P:carbohydrate metabolic process"/>
    <property type="evidence" value="ECO:0007669"/>
    <property type="project" value="InterPro"/>
</dbReference>
<dbReference type="Pfam" id="PF01055">
    <property type="entry name" value="Glyco_hydro_31_2nd"/>
    <property type="match status" value="1"/>
</dbReference>
<dbReference type="RefSeq" id="XP_014148044.1">
    <property type="nucleotide sequence ID" value="XM_014292569.1"/>
</dbReference>
<name>A0A0L0FBK8_9EUKA</name>
<dbReference type="OrthoDB" id="5839090at2759"/>
<dbReference type="Pfam" id="PF13802">
    <property type="entry name" value="Gal_mutarotas_2"/>
    <property type="match status" value="1"/>
</dbReference>
<dbReference type="PANTHER" id="PTHR22762:SF67">
    <property type="entry name" value="ALPHA_BETA-GLUCOSIDASE AGDC-RELATED"/>
    <property type="match status" value="1"/>
</dbReference>
<keyword evidence="7 12" id="KW-0378">Hydrolase</keyword>
<keyword evidence="9" id="KW-0119">Carbohydrate metabolism</keyword>
<evidence type="ECO:0000256" key="12">
    <source>
        <dbReference type="RuleBase" id="RU361185"/>
    </source>
</evidence>
<dbReference type="GO" id="GO:0005576">
    <property type="term" value="C:extracellular region"/>
    <property type="evidence" value="ECO:0007669"/>
    <property type="project" value="UniProtKB-SubCell"/>
</dbReference>
<dbReference type="PROSITE" id="PS00129">
    <property type="entry name" value="GLYCOSYL_HYDROL_F31_1"/>
    <property type="match status" value="1"/>
</dbReference>
<dbReference type="Gene3D" id="2.60.40.1760">
    <property type="entry name" value="glycosyl hydrolase (family 31)"/>
    <property type="match status" value="1"/>
</dbReference>
<keyword evidence="6" id="KW-0964">Secreted</keyword>
<evidence type="ECO:0000256" key="5">
    <source>
        <dbReference type="ARBA" id="ARBA00014002"/>
    </source>
</evidence>
<dbReference type="AlphaFoldDB" id="A0A0L0FBK8"/>
<accession>A0A0L0FBK8</accession>
<comment type="similarity">
    <text evidence="3 12">Belongs to the glycosyl hydrolase 31 family.</text>
</comment>
<evidence type="ECO:0000256" key="3">
    <source>
        <dbReference type="ARBA" id="ARBA00007806"/>
    </source>
</evidence>
<dbReference type="Proteomes" id="UP000054560">
    <property type="component" value="Unassembled WGS sequence"/>
</dbReference>
<dbReference type="Gene3D" id="3.20.20.80">
    <property type="entry name" value="Glycosidases"/>
    <property type="match status" value="2"/>
</dbReference>
<proteinExistence type="inferred from homology"/>
<keyword evidence="8" id="KW-0325">Glycoprotein</keyword>
<dbReference type="SUPFAM" id="SSF51445">
    <property type="entry name" value="(Trans)glycosidases"/>
    <property type="match status" value="1"/>
</dbReference>
<evidence type="ECO:0000259" key="14">
    <source>
        <dbReference type="Pfam" id="PF13802"/>
    </source>
</evidence>
<protein>
    <recommendedName>
        <fullName evidence="5">Probable alpha/beta-glucosidase agdC</fullName>
        <ecNumber evidence="4">3.2.1.21</ecNumber>
    </recommendedName>
</protein>
<dbReference type="InterPro" id="IPR030458">
    <property type="entry name" value="Glyco_hydro_31_AS"/>
</dbReference>
<dbReference type="EMBL" id="KQ244715">
    <property type="protein sequence ID" value="KNC74142.1"/>
    <property type="molecule type" value="Genomic_DNA"/>
</dbReference>
<dbReference type="EC" id="3.2.1.21" evidence="4"/>